<accession>A0A561TTP6</accession>
<sequence length="213" mass="22957">MDPEITLVRVFTDADGNHGNVLAVVPDGAAIPDPTRRQELARRLALSETIFVDDPQRGTVDIYTPSVRLPFAGYPLIGAAWVLGADRLVLEAGEIPVHREGELTWITARPDWALPRTLRQYATPEEVAALTVPEPGEWIYAWAWQDESAGLVRARAFPGRGDGVDEDEATGAAALQLAEQLGRQVTITQGTGSQLFARPLGDGTAVLGGRVAR</sequence>
<dbReference type="Pfam" id="PF02567">
    <property type="entry name" value="PhzC-PhzF"/>
    <property type="match status" value="1"/>
</dbReference>
<dbReference type="Proteomes" id="UP000317940">
    <property type="component" value="Unassembled WGS sequence"/>
</dbReference>
<gene>
    <name evidence="1" type="ORF">FHX73_13527</name>
</gene>
<evidence type="ECO:0000313" key="2">
    <source>
        <dbReference type="Proteomes" id="UP000317940"/>
    </source>
</evidence>
<dbReference type="OrthoDB" id="9788221at2"/>
<keyword evidence="2" id="KW-1185">Reference proteome</keyword>
<comment type="caution">
    <text evidence="1">The sequence shown here is derived from an EMBL/GenBank/DDBJ whole genome shotgun (WGS) entry which is preliminary data.</text>
</comment>
<evidence type="ECO:0000313" key="1">
    <source>
        <dbReference type="EMBL" id="TWF90480.1"/>
    </source>
</evidence>
<protein>
    <submittedName>
        <fullName evidence="1">PhzF family phenazine biosynthesis protein</fullName>
    </submittedName>
</protein>
<name>A0A561TTP6_9ACTN</name>
<dbReference type="RefSeq" id="WP_145909677.1">
    <property type="nucleotide sequence ID" value="NZ_BAAAMZ010000001.1"/>
</dbReference>
<dbReference type="GO" id="GO:0003824">
    <property type="term" value="F:catalytic activity"/>
    <property type="evidence" value="ECO:0007669"/>
    <property type="project" value="InterPro"/>
</dbReference>
<dbReference type="AlphaFoldDB" id="A0A561TTP6"/>
<organism evidence="1 2">
    <name type="scientific">Kitasatospora viridis</name>
    <dbReference type="NCBI Taxonomy" id="281105"/>
    <lineage>
        <taxon>Bacteria</taxon>
        <taxon>Bacillati</taxon>
        <taxon>Actinomycetota</taxon>
        <taxon>Actinomycetes</taxon>
        <taxon>Kitasatosporales</taxon>
        <taxon>Streptomycetaceae</taxon>
        <taxon>Kitasatospora</taxon>
    </lineage>
</organism>
<dbReference type="Gene3D" id="3.10.310.10">
    <property type="entry name" value="Diaminopimelate Epimerase, Chain A, domain 1"/>
    <property type="match status" value="1"/>
</dbReference>
<reference evidence="1 2" key="1">
    <citation type="submission" date="2019-06" db="EMBL/GenBank/DDBJ databases">
        <title>Sequencing the genomes of 1000 actinobacteria strains.</title>
        <authorList>
            <person name="Klenk H.-P."/>
        </authorList>
    </citation>
    <scope>NUCLEOTIDE SEQUENCE [LARGE SCALE GENOMIC DNA]</scope>
    <source>
        <strain evidence="1 2">DSM 44826</strain>
    </source>
</reference>
<dbReference type="InterPro" id="IPR003719">
    <property type="entry name" value="Phenazine_PhzF-like"/>
</dbReference>
<dbReference type="SUPFAM" id="SSF54506">
    <property type="entry name" value="Diaminopimelate epimerase-like"/>
    <property type="match status" value="1"/>
</dbReference>
<dbReference type="EMBL" id="VIWT01000003">
    <property type="protein sequence ID" value="TWF90480.1"/>
    <property type="molecule type" value="Genomic_DNA"/>
</dbReference>
<proteinExistence type="predicted"/>